<proteinExistence type="inferred from homology"/>
<comment type="similarity">
    <text evidence="6">Belongs to the PINc/VapC protein family.</text>
</comment>
<dbReference type="InterPro" id="IPR029060">
    <property type="entry name" value="PIN-like_dom_sf"/>
</dbReference>
<evidence type="ECO:0000259" key="7">
    <source>
        <dbReference type="Pfam" id="PF01850"/>
    </source>
</evidence>
<dbReference type="GO" id="GO:0004518">
    <property type="term" value="F:nuclease activity"/>
    <property type="evidence" value="ECO:0007669"/>
    <property type="project" value="UniProtKB-KW"/>
</dbReference>
<gene>
    <name evidence="8" type="ORF">L6E24_11210</name>
</gene>
<keyword evidence="5" id="KW-0460">Magnesium</keyword>
<dbReference type="EMBL" id="CP096115">
    <property type="protein sequence ID" value="UUX91920.1"/>
    <property type="molecule type" value="Genomic_DNA"/>
</dbReference>
<evidence type="ECO:0000313" key="9">
    <source>
        <dbReference type="Proteomes" id="UP001060368"/>
    </source>
</evidence>
<dbReference type="Gene3D" id="3.40.50.1010">
    <property type="entry name" value="5'-nuclease"/>
    <property type="match status" value="1"/>
</dbReference>
<dbReference type="SUPFAM" id="SSF88723">
    <property type="entry name" value="PIN domain-like"/>
    <property type="match status" value="1"/>
</dbReference>
<sequence>MPLADTCFILDLLEGNVKAICILEELKKKEIEISSTIFTNIELYQGIGNKSGNPKADYDKINNILKRFPIERYCPSDSEMCGIYCRDLKCRKKNPVRKLRGYDIAIAAIAHRTGQAVITRDNHFTNRYNVPVISY</sequence>
<evidence type="ECO:0000256" key="1">
    <source>
        <dbReference type="ARBA" id="ARBA00001946"/>
    </source>
</evidence>
<organism evidence="8 9">
    <name type="scientific">Methanoplanus endosymbiosus</name>
    <dbReference type="NCBI Taxonomy" id="33865"/>
    <lineage>
        <taxon>Archaea</taxon>
        <taxon>Methanobacteriati</taxon>
        <taxon>Methanobacteriota</taxon>
        <taxon>Stenosarchaea group</taxon>
        <taxon>Methanomicrobia</taxon>
        <taxon>Methanomicrobiales</taxon>
        <taxon>Methanomicrobiaceae</taxon>
        <taxon>Methanoplanus</taxon>
    </lineage>
</organism>
<evidence type="ECO:0000313" key="8">
    <source>
        <dbReference type="EMBL" id="UUX91920.1"/>
    </source>
</evidence>
<dbReference type="PANTHER" id="PTHR33653:SF1">
    <property type="entry name" value="RIBONUCLEASE VAPC2"/>
    <property type="match status" value="1"/>
</dbReference>
<dbReference type="KEGG" id="mend:L6E24_11210"/>
<evidence type="ECO:0000256" key="6">
    <source>
        <dbReference type="ARBA" id="ARBA00038093"/>
    </source>
</evidence>
<protein>
    <submittedName>
        <fullName evidence="8">PIN domain-containing protein</fullName>
    </submittedName>
</protein>
<evidence type="ECO:0000256" key="5">
    <source>
        <dbReference type="ARBA" id="ARBA00022842"/>
    </source>
</evidence>
<evidence type="ECO:0000256" key="4">
    <source>
        <dbReference type="ARBA" id="ARBA00022801"/>
    </source>
</evidence>
<dbReference type="AlphaFoldDB" id="A0A9E7TJN8"/>
<accession>A0A9E7TJN8</accession>
<dbReference type="InterPro" id="IPR050556">
    <property type="entry name" value="Type_II_TA_system_RNase"/>
</dbReference>
<keyword evidence="2" id="KW-0540">Nuclease</keyword>
<dbReference type="GeneID" id="74308277"/>
<keyword evidence="4" id="KW-0378">Hydrolase</keyword>
<evidence type="ECO:0000256" key="3">
    <source>
        <dbReference type="ARBA" id="ARBA00022723"/>
    </source>
</evidence>
<evidence type="ECO:0000256" key="2">
    <source>
        <dbReference type="ARBA" id="ARBA00022722"/>
    </source>
</evidence>
<dbReference type="InterPro" id="IPR002716">
    <property type="entry name" value="PIN_dom"/>
</dbReference>
<dbReference type="PANTHER" id="PTHR33653">
    <property type="entry name" value="RIBONUCLEASE VAPC2"/>
    <property type="match status" value="1"/>
</dbReference>
<name>A0A9E7TJN8_9EURY</name>
<dbReference type="Proteomes" id="UP001060368">
    <property type="component" value="Chromosome"/>
</dbReference>
<comment type="cofactor">
    <cofactor evidence="1">
        <name>Mg(2+)</name>
        <dbReference type="ChEBI" id="CHEBI:18420"/>
    </cofactor>
</comment>
<reference evidence="8" key="1">
    <citation type="submission" date="2022-04" db="EMBL/GenBank/DDBJ databases">
        <title>Complete genome of Methanoplanus endosymbiosus DSM 3599.</title>
        <authorList>
            <person name="Chen S.-C."/>
            <person name="You Y.-T."/>
            <person name="Zhou Y.-Z."/>
            <person name="Lai M.-C."/>
        </authorList>
    </citation>
    <scope>NUCLEOTIDE SEQUENCE</scope>
    <source>
        <strain evidence="8">DSM 3599</strain>
    </source>
</reference>
<dbReference type="RefSeq" id="WP_257742071.1">
    <property type="nucleotide sequence ID" value="NZ_CP096115.1"/>
</dbReference>
<keyword evidence="3" id="KW-0479">Metal-binding</keyword>
<feature type="domain" description="PIN" evidence="7">
    <location>
        <begin position="5"/>
        <end position="126"/>
    </location>
</feature>
<dbReference type="GO" id="GO:0016787">
    <property type="term" value="F:hydrolase activity"/>
    <property type="evidence" value="ECO:0007669"/>
    <property type="project" value="UniProtKB-KW"/>
</dbReference>
<dbReference type="GO" id="GO:0046872">
    <property type="term" value="F:metal ion binding"/>
    <property type="evidence" value="ECO:0007669"/>
    <property type="project" value="UniProtKB-KW"/>
</dbReference>
<dbReference type="Pfam" id="PF01850">
    <property type="entry name" value="PIN"/>
    <property type="match status" value="1"/>
</dbReference>
<keyword evidence="9" id="KW-1185">Reference proteome</keyword>